<dbReference type="Proteomes" id="UP001073227">
    <property type="component" value="Unassembled WGS sequence"/>
</dbReference>
<evidence type="ECO:0000313" key="3">
    <source>
        <dbReference type="Proteomes" id="UP001073227"/>
    </source>
</evidence>
<accession>A0ABT3Z5W1</accession>
<organism evidence="2 3">
    <name type="scientific">Hoeflea algicola</name>
    <dbReference type="NCBI Taxonomy" id="2983763"/>
    <lineage>
        <taxon>Bacteria</taxon>
        <taxon>Pseudomonadati</taxon>
        <taxon>Pseudomonadota</taxon>
        <taxon>Alphaproteobacteria</taxon>
        <taxon>Hyphomicrobiales</taxon>
        <taxon>Rhizobiaceae</taxon>
        <taxon>Hoeflea</taxon>
    </lineage>
</organism>
<keyword evidence="3" id="KW-1185">Reference proteome</keyword>
<evidence type="ECO:0000256" key="1">
    <source>
        <dbReference type="SAM" id="SignalP"/>
    </source>
</evidence>
<dbReference type="EMBL" id="JAOVZR010000001">
    <property type="protein sequence ID" value="MCY0146691.1"/>
    <property type="molecule type" value="Genomic_DNA"/>
</dbReference>
<name>A0ABT3Z5W1_9HYPH</name>
<dbReference type="RefSeq" id="WP_267652342.1">
    <property type="nucleotide sequence ID" value="NZ_JAOVZR010000001.1"/>
</dbReference>
<feature type="chain" id="PRO_5047491019" evidence="1">
    <location>
        <begin position="24"/>
        <end position="62"/>
    </location>
</feature>
<protein>
    <submittedName>
        <fullName evidence="2">Uncharacterized protein</fullName>
    </submittedName>
</protein>
<reference evidence="2" key="1">
    <citation type="submission" date="2022-10" db="EMBL/GenBank/DDBJ databases">
        <title>Hoeflea sp. G2-23, isolated from marine algae.</title>
        <authorList>
            <person name="Kristyanto S."/>
            <person name="Kim J.M."/>
            <person name="Jeon C.O."/>
        </authorList>
    </citation>
    <scope>NUCLEOTIDE SEQUENCE</scope>
    <source>
        <strain evidence="2">G2-23</strain>
    </source>
</reference>
<sequence>MKLNLVLATVFMASTLLPATGQAAGGVCPCWTTEILQSIQGGAWCNKVGWHDGQNGEDVSLN</sequence>
<keyword evidence="1" id="KW-0732">Signal</keyword>
<evidence type="ECO:0000313" key="2">
    <source>
        <dbReference type="EMBL" id="MCY0146691.1"/>
    </source>
</evidence>
<comment type="caution">
    <text evidence="2">The sequence shown here is derived from an EMBL/GenBank/DDBJ whole genome shotgun (WGS) entry which is preliminary data.</text>
</comment>
<feature type="signal peptide" evidence="1">
    <location>
        <begin position="1"/>
        <end position="23"/>
    </location>
</feature>
<gene>
    <name evidence="2" type="ORF">OEG84_02905</name>
</gene>
<proteinExistence type="predicted"/>